<dbReference type="Pfam" id="PF08240">
    <property type="entry name" value="ADH_N"/>
    <property type="match status" value="1"/>
</dbReference>
<proteinExistence type="predicted"/>
<dbReference type="PANTHER" id="PTHR44154:SF1">
    <property type="entry name" value="QUINONE OXIDOREDUCTASE"/>
    <property type="match status" value="1"/>
</dbReference>
<dbReference type="InterPro" id="IPR036291">
    <property type="entry name" value="NAD(P)-bd_dom_sf"/>
</dbReference>
<reference evidence="3 4" key="1">
    <citation type="submission" date="2022-10" db="EMBL/GenBank/DDBJ databases">
        <authorList>
            <person name="Xie J."/>
            <person name="Shen N."/>
        </authorList>
    </citation>
    <scope>NUCLEOTIDE SEQUENCE [LARGE SCALE GENOMIC DNA]</scope>
    <source>
        <strain evidence="3 4">YIM65594</strain>
    </source>
</reference>
<evidence type="ECO:0000259" key="2">
    <source>
        <dbReference type="SMART" id="SM00829"/>
    </source>
</evidence>
<evidence type="ECO:0000256" key="1">
    <source>
        <dbReference type="ARBA" id="ARBA00022857"/>
    </source>
</evidence>
<dbReference type="InterPro" id="IPR011032">
    <property type="entry name" value="GroES-like_sf"/>
</dbReference>
<dbReference type="SUPFAM" id="SSF50129">
    <property type="entry name" value="GroES-like"/>
    <property type="match status" value="1"/>
</dbReference>
<organism evidence="3 4">
    <name type="scientific">Streptomyces endophyticus</name>
    <dbReference type="NCBI Taxonomy" id="714166"/>
    <lineage>
        <taxon>Bacteria</taxon>
        <taxon>Bacillati</taxon>
        <taxon>Actinomycetota</taxon>
        <taxon>Actinomycetes</taxon>
        <taxon>Kitasatosporales</taxon>
        <taxon>Streptomycetaceae</taxon>
        <taxon>Streptomyces</taxon>
    </lineage>
</organism>
<dbReference type="Proteomes" id="UP001354931">
    <property type="component" value="Unassembled WGS sequence"/>
</dbReference>
<dbReference type="InterPro" id="IPR013154">
    <property type="entry name" value="ADH-like_N"/>
</dbReference>
<dbReference type="InterPro" id="IPR020843">
    <property type="entry name" value="ER"/>
</dbReference>
<evidence type="ECO:0000313" key="4">
    <source>
        <dbReference type="Proteomes" id="UP001354931"/>
    </source>
</evidence>
<dbReference type="PANTHER" id="PTHR44154">
    <property type="entry name" value="QUINONE OXIDOREDUCTASE"/>
    <property type="match status" value="1"/>
</dbReference>
<dbReference type="Gene3D" id="3.90.180.10">
    <property type="entry name" value="Medium-chain alcohol dehydrogenases, catalytic domain"/>
    <property type="match status" value="1"/>
</dbReference>
<feature type="domain" description="Enoyl reductase (ER)" evidence="2">
    <location>
        <begin position="15"/>
        <end position="342"/>
    </location>
</feature>
<comment type="caution">
    <text evidence="3">The sequence shown here is derived from an EMBL/GenBank/DDBJ whole genome shotgun (WGS) entry which is preliminary data.</text>
</comment>
<evidence type="ECO:0000313" key="3">
    <source>
        <dbReference type="EMBL" id="MEB8339416.1"/>
    </source>
</evidence>
<keyword evidence="4" id="KW-1185">Reference proteome</keyword>
<sequence length="348" mass="35663">MIGQSMKAIVYSSNGDSEVLKLEERPVPDPGPGEVRVEVHVSGVNPTDWKVRAGLSGSLGDGESQVPNQDGAGRIDAVGAGVDPARIGERVWLYLSAAGRPDGGTAQEYLTIPAERAVPLADGADYDLGAALGVPALTAHRALTLAADGPDRLAPGALAGWTVLIAGGAGAVGNAAIQLARWAGATVITTVSSPEKADLAKAAGAHHIVNYRTQDVAKVILDLAPDGVDLVAEVAPAVNAELNLAVTRNNATIAFYANNGGDELRLPLRATFGRNLDWHGLSLYSVPAEPMRNGVAAVSEAVATGALRAGAEAGLPLVRFPLEQTAQAHEAVESGTVGKVLIDVRETA</sequence>
<dbReference type="EMBL" id="JAOZYC010000117">
    <property type="protein sequence ID" value="MEB8339416.1"/>
    <property type="molecule type" value="Genomic_DNA"/>
</dbReference>
<name>A0ABU6F5Y1_9ACTN</name>
<gene>
    <name evidence="3" type="ORF">OKJ99_18135</name>
</gene>
<dbReference type="SUPFAM" id="SSF51735">
    <property type="entry name" value="NAD(P)-binding Rossmann-fold domains"/>
    <property type="match status" value="1"/>
</dbReference>
<keyword evidence="1" id="KW-0521">NADP</keyword>
<accession>A0ABU6F5Y1</accession>
<dbReference type="Gene3D" id="3.40.50.720">
    <property type="entry name" value="NAD(P)-binding Rossmann-like Domain"/>
    <property type="match status" value="1"/>
</dbReference>
<dbReference type="CDD" id="cd08253">
    <property type="entry name" value="zeta_crystallin"/>
    <property type="match status" value="1"/>
</dbReference>
<dbReference type="InterPro" id="IPR013149">
    <property type="entry name" value="ADH-like_C"/>
</dbReference>
<dbReference type="Pfam" id="PF00107">
    <property type="entry name" value="ADH_zinc_N"/>
    <property type="match status" value="1"/>
</dbReference>
<protein>
    <submittedName>
        <fullName evidence="3">NADPH:quinone reductase</fullName>
    </submittedName>
</protein>
<dbReference type="InterPro" id="IPR051603">
    <property type="entry name" value="Zinc-ADH_QOR/CCCR"/>
</dbReference>
<dbReference type="SMART" id="SM00829">
    <property type="entry name" value="PKS_ER"/>
    <property type="match status" value="1"/>
</dbReference>